<dbReference type="InterPro" id="IPR013783">
    <property type="entry name" value="Ig-like_fold"/>
</dbReference>
<dbReference type="AlphaFoldDB" id="A0A7X5LPQ9"/>
<dbReference type="InterPro" id="IPR035986">
    <property type="entry name" value="PKD_dom_sf"/>
</dbReference>
<dbReference type="SUPFAM" id="SSF49299">
    <property type="entry name" value="PKD domain"/>
    <property type="match status" value="1"/>
</dbReference>
<sequence>FADGDSSPVISLIVTDEDGTYTAASLGVAVNDVAPSITVSGANETDEGSVYTLTLADLVDPGDDPVTEYLIDWGDGSAVQSVTELGDVTHTFADGNSSATISVQIVNDEGTFDGGTVDVTINNVAPTLALSGASTSIQNTAYTLNLGAIIDPGDDTIVANGITVYWGDGTTETYSSVGDVSHTYTTVGDFTIRVSLEDEDGTFSDVATQAVSV</sequence>
<evidence type="ECO:0000313" key="3">
    <source>
        <dbReference type="Proteomes" id="UP000470213"/>
    </source>
</evidence>
<evidence type="ECO:0000259" key="1">
    <source>
        <dbReference type="PROSITE" id="PS50093"/>
    </source>
</evidence>
<organism evidence="2 3">
    <name type="scientific">Alteromonas profundi</name>
    <dbReference type="NCBI Taxonomy" id="2696062"/>
    <lineage>
        <taxon>Bacteria</taxon>
        <taxon>Pseudomonadati</taxon>
        <taxon>Pseudomonadota</taxon>
        <taxon>Gammaproteobacteria</taxon>
        <taxon>Alteromonadales</taxon>
        <taxon>Alteromonadaceae</taxon>
        <taxon>Alteromonas/Salinimonas group</taxon>
        <taxon>Alteromonas</taxon>
    </lineage>
</organism>
<dbReference type="PROSITE" id="PS50093">
    <property type="entry name" value="PKD"/>
    <property type="match status" value="1"/>
</dbReference>
<dbReference type="Gene3D" id="2.60.40.10">
    <property type="entry name" value="Immunoglobulins"/>
    <property type="match status" value="2"/>
</dbReference>
<evidence type="ECO:0000313" key="2">
    <source>
        <dbReference type="EMBL" id="NDV93296.1"/>
    </source>
</evidence>
<comment type="caution">
    <text evidence="2">The sequence shown here is derived from an EMBL/GenBank/DDBJ whole genome shotgun (WGS) entry which is preliminary data.</text>
</comment>
<proteinExistence type="predicted"/>
<dbReference type="EMBL" id="JAAAWN010000091">
    <property type="protein sequence ID" value="NDV93296.1"/>
    <property type="molecule type" value="Genomic_DNA"/>
</dbReference>
<name>A0A7X5LPQ9_9ALTE</name>
<feature type="non-terminal residue" evidence="2">
    <location>
        <position position="1"/>
    </location>
</feature>
<feature type="domain" description="PKD" evidence="1">
    <location>
        <begin position="167"/>
        <end position="213"/>
    </location>
</feature>
<gene>
    <name evidence="2" type="ORF">GTH32_19275</name>
</gene>
<keyword evidence="3" id="KW-1185">Reference proteome</keyword>
<feature type="non-terminal residue" evidence="2">
    <location>
        <position position="213"/>
    </location>
</feature>
<accession>A0A7X5LPQ9</accession>
<dbReference type="InterPro" id="IPR000601">
    <property type="entry name" value="PKD_dom"/>
</dbReference>
<reference evidence="2 3" key="1">
    <citation type="submission" date="2020-01" db="EMBL/GenBank/DDBJ databases">
        <authorList>
            <person name="Chen J."/>
            <person name="Zhu S."/>
            <person name="Yang J."/>
        </authorList>
    </citation>
    <scope>NUCLEOTIDE SEQUENCE [LARGE SCALE GENOMIC DNA]</scope>
    <source>
        <strain evidence="2 3">345S023</strain>
    </source>
</reference>
<protein>
    <recommendedName>
        <fullName evidence="1">PKD domain-containing protein</fullName>
    </recommendedName>
</protein>
<dbReference type="RefSeq" id="WP_163088816.1">
    <property type="nucleotide sequence ID" value="NZ_JAAAWN010000091.1"/>
</dbReference>
<dbReference type="Proteomes" id="UP000470213">
    <property type="component" value="Unassembled WGS sequence"/>
</dbReference>